<reference evidence="1" key="1">
    <citation type="journal article" date="2010" name="Int. J. Syst. Evol. Microbiol.">
        <title>Porticoccus litoralis gen. nov., sp. nov., a gammaproteobacterium isolated from the Yellow Sea.</title>
        <authorList>
            <person name="Oh H.M."/>
            <person name="Kim H."/>
            <person name="Kim K.M."/>
            <person name="Min G.S."/>
            <person name="Cho J.C."/>
        </authorList>
    </citation>
    <scope>NUCLEOTIDE SEQUENCE</scope>
    <source>
        <strain evidence="1">DSM 25064</strain>
    </source>
</reference>
<reference evidence="1" key="2">
    <citation type="submission" date="2023-08" db="EMBL/GenBank/DDBJ databases">
        <authorList>
            <person name="Luo J."/>
        </authorList>
    </citation>
    <scope>NUCLEOTIDE SEQUENCE</scope>
    <source>
        <strain evidence="1">DSM 25064</strain>
    </source>
</reference>
<dbReference type="RefSeq" id="WP_305171054.1">
    <property type="nucleotide sequence ID" value="NZ_JAUUUU010000007.1"/>
</dbReference>
<accession>A0AAW8B4U9</accession>
<dbReference type="SUPFAM" id="SSF51735">
    <property type="entry name" value="NAD(P)-binding Rossmann-fold domains"/>
    <property type="match status" value="1"/>
</dbReference>
<dbReference type="PANTHER" id="PTHR43544">
    <property type="entry name" value="SHORT-CHAIN DEHYDROGENASE/REDUCTASE"/>
    <property type="match status" value="1"/>
</dbReference>
<dbReference type="InterPro" id="IPR051468">
    <property type="entry name" value="Fungal_SecMetab_SDRs"/>
</dbReference>
<dbReference type="EMBL" id="JAUUUU010000007">
    <property type="protein sequence ID" value="MDP1521388.1"/>
    <property type="molecule type" value="Genomic_DNA"/>
</dbReference>
<organism evidence="1 2">
    <name type="scientific">Porticoccus litoralis</name>
    <dbReference type="NCBI Taxonomy" id="434086"/>
    <lineage>
        <taxon>Bacteria</taxon>
        <taxon>Pseudomonadati</taxon>
        <taxon>Pseudomonadota</taxon>
        <taxon>Gammaproteobacteria</taxon>
        <taxon>Cellvibrionales</taxon>
        <taxon>Porticoccaceae</taxon>
        <taxon>Porticoccus</taxon>
    </lineage>
</organism>
<dbReference type="Gene3D" id="3.40.50.720">
    <property type="entry name" value="NAD(P)-binding Rossmann-like Domain"/>
    <property type="match status" value="1"/>
</dbReference>
<dbReference type="PRINTS" id="PR00081">
    <property type="entry name" value="GDHRDH"/>
</dbReference>
<dbReference type="Proteomes" id="UP001178354">
    <property type="component" value="Unassembled WGS sequence"/>
</dbReference>
<dbReference type="InterPro" id="IPR036291">
    <property type="entry name" value="NAD(P)-bd_dom_sf"/>
</dbReference>
<gene>
    <name evidence="1" type="ORF">Q8A57_10445</name>
</gene>
<keyword evidence="2" id="KW-1185">Reference proteome</keyword>
<dbReference type="GO" id="GO:0005737">
    <property type="term" value="C:cytoplasm"/>
    <property type="evidence" value="ECO:0007669"/>
    <property type="project" value="TreeGrafter"/>
</dbReference>
<proteinExistence type="predicted"/>
<dbReference type="AlphaFoldDB" id="A0AAW8B4U9"/>
<dbReference type="PANTHER" id="PTHR43544:SF12">
    <property type="entry name" value="NAD(P)-BINDING ROSSMANN-FOLD SUPERFAMILY PROTEIN"/>
    <property type="match status" value="1"/>
</dbReference>
<dbReference type="Pfam" id="PF00106">
    <property type="entry name" value="adh_short"/>
    <property type="match status" value="1"/>
</dbReference>
<evidence type="ECO:0000313" key="1">
    <source>
        <dbReference type="EMBL" id="MDP1521388.1"/>
    </source>
</evidence>
<protein>
    <submittedName>
        <fullName evidence="1">SDR family NAD(P)-dependent oxidoreductase</fullName>
    </submittedName>
</protein>
<dbReference type="GO" id="GO:0016491">
    <property type="term" value="F:oxidoreductase activity"/>
    <property type="evidence" value="ECO:0007669"/>
    <property type="project" value="TreeGrafter"/>
</dbReference>
<evidence type="ECO:0000313" key="2">
    <source>
        <dbReference type="Proteomes" id="UP001178354"/>
    </source>
</evidence>
<name>A0AAW8B4U9_9GAMM</name>
<comment type="caution">
    <text evidence="1">The sequence shown here is derived from an EMBL/GenBank/DDBJ whole genome shotgun (WGS) entry which is preliminary data.</text>
</comment>
<sequence length="244" mass="27474">MSSSIMKSLVIGASSEIGKQLVNRLCSDQCIDRVYAVSRRPVEAILSKKVSWIVCDYKELDIAKAVQVLKDEPGDFIRVFICNGILHEGDNIFPEKRLEDIDLSSVEEVFKVNTFTPLIWLKHLLEPLRSHQLCTLTLFSARVGSISDNKLGGWYSYRASKAALNMLIKTASIEYARRAKNVQLVAFHPGTTDTALSRPFKKNVPPEKLFSAEFVAAQLLSILDNIKKVGDALYIDWQANEIQW</sequence>
<dbReference type="InterPro" id="IPR002347">
    <property type="entry name" value="SDR_fam"/>
</dbReference>